<evidence type="ECO:0000313" key="12">
    <source>
        <dbReference type="EMBL" id="MFA4805184.1"/>
    </source>
</evidence>
<evidence type="ECO:0000256" key="1">
    <source>
        <dbReference type="ARBA" id="ARBA00022741"/>
    </source>
</evidence>
<feature type="domain" description="UvrD-like helicase ATP-binding" evidence="11">
    <location>
        <begin position="1"/>
        <end position="276"/>
    </location>
</feature>
<evidence type="ECO:0000256" key="9">
    <source>
        <dbReference type="PROSITE-ProRule" id="PRU00560"/>
    </source>
</evidence>
<organism evidence="12 13">
    <name type="scientific">Pyrococcus kukulkanii</name>
    <dbReference type="NCBI Taxonomy" id="1609559"/>
    <lineage>
        <taxon>Archaea</taxon>
        <taxon>Methanobacteriati</taxon>
        <taxon>Methanobacteriota</taxon>
        <taxon>Thermococci</taxon>
        <taxon>Thermococcales</taxon>
        <taxon>Thermococcaceae</taxon>
        <taxon>Pyrococcus</taxon>
    </lineage>
</organism>
<dbReference type="Pfam" id="PF13361">
    <property type="entry name" value="UvrD_C"/>
    <property type="match status" value="1"/>
</dbReference>
<protein>
    <recommendedName>
        <fullName evidence="7">DNA 3'-5' helicase</fullName>
        <ecNumber evidence="7">5.6.2.4</ecNumber>
    </recommendedName>
</protein>
<comment type="catalytic activity">
    <reaction evidence="6">
        <text>Couples ATP hydrolysis with the unwinding of duplex DNA by translocating in the 3'-5' direction.</text>
        <dbReference type="EC" id="5.6.2.4"/>
    </reaction>
</comment>
<evidence type="ECO:0000256" key="2">
    <source>
        <dbReference type="ARBA" id="ARBA00022801"/>
    </source>
</evidence>
<keyword evidence="13" id="KW-1185">Reference proteome</keyword>
<dbReference type="RefSeq" id="WP_372824594.1">
    <property type="nucleotide sequence ID" value="NZ_JARRIG010000007.1"/>
</dbReference>
<dbReference type="InterPro" id="IPR000212">
    <property type="entry name" value="DNA_helicase_UvrD/REP"/>
</dbReference>
<comment type="caution">
    <text evidence="12">The sequence shown here is derived from an EMBL/GenBank/DDBJ whole genome shotgun (WGS) entry which is preliminary data.</text>
</comment>
<dbReference type="SUPFAM" id="SSF52540">
    <property type="entry name" value="P-loop containing nucleoside triphosphate hydrolases"/>
    <property type="match status" value="1"/>
</dbReference>
<dbReference type="EMBL" id="JARRIG010000007">
    <property type="protein sequence ID" value="MFA4805184.1"/>
    <property type="molecule type" value="Genomic_DNA"/>
</dbReference>
<sequence>MRVKIYGPPGCGKTYTLTEVVNIITGQRRGTGKLEPLNEVYSSFDVNDIAFISFARVTISIARSRTPLEDENVRTLHSIAYQIVTRDMSRAEKDRLNKKLSNLEKELVSIARELGLKYNPANPFDVTEGNLFFNAIEKAIHVHYPKARDRAVYYAYDYLPPHLHSKLDRYLALKDARGLVTYDDLLVWAYEELRKGRHGLFKSAFLADEYQDFSPLEAELFRLITRDADFIAIAGDDDQAIYYHKGVTPRIIIKEKADVEIILDKSHRLPRAVHRVAMKVVSSISDRKRKRFLPKDEKGKVIVKNSNNVIADAVKIGIAYAERGIRTFVLFRTNDLVVRAKWEALRLGYLTETLKREGRMGEEFREGQDRMRVTYEVADAIASYVRGQRSCRKMMRALNYAGYKVTEKDCTESGVPMHLLEYVRGFPRNLFTRKLTSKIGQRGVEILKEAMKGRWIARGDLKLLFIDTIHASKGDEADVVVVVDYFPRRRLLKFLIKEWDYEMRVWYVAVTRARKTLYIVRPYDITKAVLANAGV</sequence>
<keyword evidence="3 9" id="KW-0347">Helicase</keyword>
<name>A0ABV4T7V6_9EURY</name>
<evidence type="ECO:0000256" key="10">
    <source>
        <dbReference type="SAM" id="Coils"/>
    </source>
</evidence>
<proteinExistence type="predicted"/>
<dbReference type="Pfam" id="PF00580">
    <property type="entry name" value="UvrD-helicase"/>
    <property type="match status" value="1"/>
</dbReference>
<evidence type="ECO:0000259" key="11">
    <source>
        <dbReference type="PROSITE" id="PS51198"/>
    </source>
</evidence>
<dbReference type="Proteomes" id="UP001571980">
    <property type="component" value="Unassembled WGS sequence"/>
</dbReference>
<evidence type="ECO:0000256" key="4">
    <source>
        <dbReference type="ARBA" id="ARBA00022840"/>
    </source>
</evidence>
<evidence type="ECO:0000256" key="6">
    <source>
        <dbReference type="ARBA" id="ARBA00034617"/>
    </source>
</evidence>
<dbReference type="EC" id="5.6.2.4" evidence="7"/>
<feature type="binding site" evidence="9">
    <location>
        <begin position="7"/>
        <end position="14"/>
    </location>
    <ligand>
        <name>ATP</name>
        <dbReference type="ChEBI" id="CHEBI:30616"/>
    </ligand>
</feature>
<dbReference type="PANTHER" id="PTHR11070:SF2">
    <property type="entry name" value="ATP-DEPENDENT DNA HELICASE SRS2"/>
    <property type="match status" value="1"/>
</dbReference>
<keyword evidence="1 9" id="KW-0547">Nucleotide-binding</keyword>
<feature type="coiled-coil region" evidence="10">
    <location>
        <begin position="86"/>
        <end position="113"/>
    </location>
</feature>
<accession>A0ABV4T7V6</accession>
<keyword evidence="10" id="KW-0175">Coiled coil</keyword>
<dbReference type="Gene3D" id="3.40.50.300">
    <property type="entry name" value="P-loop containing nucleotide triphosphate hydrolases"/>
    <property type="match status" value="2"/>
</dbReference>
<dbReference type="InterPro" id="IPR014016">
    <property type="entry name" value="UvrD-like_ATP-bd"/>
</dbReference>
<keyword evidence="5" id="KW-0413">Isomerase</keyword>
<keyword evidence="4 9" id="KW-0067">ATP-binding</keyword>
<evidence type="ECO:0000256" key="5">
    <source>
        <dbReference type="ARBA" id="ARBA00023235"/>
    </source>
</evidence>
<dbReference type="PROSITE" id="PS51198">
    <property type="entry name" value="UVRD_HELICASE_ATP_BIND"/>
    <property type="match status" value="1"/>
</dbReference>
<evidence type="ECO:0000256" key="3">
    <source>
        <dbReference type="ARBA" id="ARBA00022806"/>
    </source>
</evidence>
<dbReference type="InterPro" id="IPR027417">
    <property type="entry name" value="P-loop_NTPase"/>
</dbReference>
<reference evidence="12 13" key="1">
    <citation type="submission" date="2023-03" db="EMBL/GenBank/DDBJ databases">
        <title>Speciation in Pyrococcus: adaptation to high temperature as a mechanism.</title>
        <authorList>
            <person name="Gu J."/>
        </authorList>
    </citation>
    <scope>NUCLEOTIDE SEQUENCE [LARGE SCALE GENOMIC DNA]</scope>
    <source>
        <strain evidence="12 13">LMOA34</strain>
    </source>
</reference>
<evidence type="ECO:0000313" key="13">
    <source>
        <dbReference type="Proteomes" id="UP001571980"/>
    </source>
</evidence>
<gene>
    <name evidence="12" type="ORF">P8X34_10650</name>
</gene>
<evidence type="ECO:0000256" key="7">
    <source>
        <dbReference type="ARBA" id="ARBA00034808"/>
    </source>
</evidence>
<evidence type="ECO:0000256" key="8">
    <source>
        <dbReference type="ARBA" id="ARBA00048988"/>
    </source>
</evidence>
<comment type="catalytic activity">
    <reaction evidence="8">
        <text>ATP + H2O = ADP + phosphate + H(+)</text>
        <dbReference type="Rhea" id="RHEA:13065"/>
        <dbReference type="ChEBI" id="CHEBI:15377"/>
        <dbReference type="ChEBI" id="CHEBI:15378"/>
        <dbReference type="ChEBI" id="CHEBI:30616"/>
        <dbReference type="ChEBI" id="CHEBI:43474"/>
        <dbReference type="ChEBI" id="CHEBI:456216"/>
        <dbReference type="EC" id="5.6.2.4"/>
    </reaction>
</comment>
<dbReference type="InterPro" id="IPR014017">
    <property type="entry name" value="DNA_helicase_UvrD-like_C"/>
</dbReference>
<keyword evidence="2 9" id="KW-0378">Hydrolase</keyword>
<dbReference type="PANTHER" id="PTHR11070">
    <property type="entry name" value="UVRD / RECB / PCRA DNA HELICASE FAMILY MEMBER"/>
    <property type="match status" value="1"/>
</dbReference>